<keyword evidence="3" id="KW-0804">Transcription</keyword>
<dbReference type="OrthoDB" id="4709966at2"/>
<protein>
    <submittedName>
        <fullName evidence="6">Regulatory protein TetR</fullName>
    </submittedName>
</protein>
<dbReference type="EMBL" id="CP001802">
    <property type="protein sequence ID" value="ACY23070.1"/>
    <property type="molecule type" value="Genomic_DNA"/>
</dbReference>
<dbReference type="RefSeq" id="WP_012835573.1">
    <property type="nucleotide sequence ID" value="NC_013441.1"/>
</dbReference>
<dbReference type="Proteomes" id="UP000001219">
    <property type="component" value="Chromosome"/>
</dbReference>
<evidence type="ECO:0000256" key="4">
    <source>
        <dbReference type="PROSITE-ProRule" id="PRU00335"/>
    </source>
</evidence>
<reference evidence="7" key="1">
    <citation type="submission" date="2009-10" db="EMBL/GenBank/DDBJ databases">
        <title>The complete chromosome of Gordonia bronchialis DSM 43247.</title>
        <authorList>
            <consortium name="US DOE Joint Genome Institute (JGI-PGF)"/>
            <person name="Lucas S."/>
            <person name="Copeland A."/>
            <person name="Lapidus A."/>
            <person name="Glavina del Rio T."/>
            <person name="Dalin E."/>
            <person name="Tice H."/>
            <person name="Bruce D."/>
            <person name="Goodwin L."/>
            <person name="Pitluck S."/>
            <person name="Kyrpides N."/>
            <person name="Mavromatis K."/>
            <person name="Ivanova N."/>
            <person name="Ovchinnikova G."/>
            <person name="Saunders E."/>
            <person name="Brettin T."/>
            <person name="Detter J.C."/>
            <person name="Han C."/>
            <person name="Larimer F."/>
            <person name="Land M."/>
            <person name="Hauser L."/>
            <person name="Markowitz V."/>
            <person name="Cheng J.-F."/>
            <person name="Hugenholtz P."/>
            <person name="Woyke T."/>
            <person name="Wu D."/>
            <person name="Jando M."/>
            <person name="Schneider S."/>
            <person name="Goeker M."/>
            <person name="Klenk H.-P."/>
            <person name="Eisen J.A."/>
        </authorList>
    </citation>
    <scope>NUCLEOTIDE SEQUENCE [LARGE SCALE GENOMIC DNA]</scope>
    <source>
        <strain evidence="7">ATCC 25592 / DSM 43247 / BCRC 13721 / JCM 3198 / KCTC 3076 / NBRC 16047 / NCTC 10667</strain>
    </source>
</reference>
<evidence type="ECO:0000259" key="5">
    <source>
        <dbReference type="PROSITE" id="PS50977"/>
    </source>
</evidence>
<evidence type="ECO:0000256" key="2">
    <source>
        <dbReference type="ARBA" id="ARBA00023125"/>
    </source>
</evidence>
<dbReference type="InterPro" id="IPR025996">
    <property type="entry name" value="MT1864/Rv1816-like_C"/>
</dbReference>
<dbReference type="KEGG" id="gbr:Gbro_3894"/>
<dbReference type="PROSITE" id="PS50977">
    <property type="entry name" value="HTH_TETR_2"/>
    <property type="match status" value="1"/>
</dbReference>
<dbReference type="GO" id="GO:0000976">
    <property type="term" value="F:transcription cis-regulatory region binding"/>
    <property type="evidence" value="ECO:0007669"/>
    <property type="project" value="TreeGrafter"/>
</dbReference>
<feature type="domain" description="HTH tetR-type" evidence="5">
    <location>
        <begin position="12"/>
        <end position="72"/>
    </location>
</feature>
<dbReference type="HOGENOM" id="CLU_069356_40_3_11"/>
<keyword evidence="1" id="KW-0805">Transcription regulation</keyword>
<reference evidence="6 7" key="2">
    <citation type="journal article" date="2010" name="Stand. Genomic Sci.">
        <title>Complete genome sequence of Gordonia bronchialis type strain (3410).</title>
        <authorList>
            <person name="Ivanova N."/>
            <person name="Sikorski J."/>
            <person name="Jando M."/>
            <person name="Lapidus A."/>
            <person name="Nolan M."/>
            <person name="Lucas S."/>
            <person name="Del Rio T.G."/>
            <person name="Tice H."/>
            <person name="Copeland A."/>
            <person name="Cheng J.F."/>
            <person name="Chen F."/>
            <person name="Bruce D."/>
            <person name="Goodwin L."/>
            <person name="Pitluck S."/>
            <person name="Mavromatis K."/>
            <person name="Ovchinnikova G."/>
            <person name="Pati A."/>
            <person name="Chen A."/>
            <person name="Palaniappan K."/>
            <person name="Land M."/>
            <person name="Hauser L."/>
            <person name="Chang Y.J."/>
            <person name="Jeffries C.D."/>
            <person name="Chain P."/>
            <person name="Saunders E."/>
            <person name="Han C."/>
            <person name="Detter J.C."/>
            <person name="Brettin T."/>
            <person name="Rohde M."/>
            <person name="Goker M."/>
            <person name="Bristow J."/>
            <person name="Eisen J.A."/>
            <person name="Markowitz V."/>
            <person name="Hugenholtz P."/>
            <person name="Klenk H.P."/>
            <person name="Kyrpides N.C."/>
        </authorList>
    </citation>
    <scope>NUCLEOTIDE SEQUENCE [LARGE SCALE GENOMIC DNA]</scope>
    <source>
        <strain evidence="7">ATCC 25592 / DSM 43247 / BCRC 13721 / JCM 3198 / KCTC 3076 / NBRC 16047 / NCTC 10667</strain>
    </source>
</reference>
<organism evidence="6 7">
    <name type="scientific">Gordonia bronchialis (strain ATCC 25592 / DSM 43247 / BCRC 13721 / JCM 3198 / KCTC 3076 / NBRC 16047 / NCTC 10667)</name>
    <name type="common">Rhodococcus bronchialis</name>
    <dbReference type="NCBI Taxonomy" id="526226"/>
    <lineage>
        <taxon>Bacteria</taxon>
        <taxon>Bacillati</taxon>
        <taxon>Actinomycetota</taxon>
        <taxon>Actinomycetes</taxon>
        <taxon>Mycobacteriales</taxon>
        <taxon>Gordoniaceae</taxon>
        <taxon>Gordonia</taxon>
    </lineage>
</organism>
<dbReference type="SUPFAM" id="SSF46689">
    <property type="entry name" value="Homeodomain-like"/>
    <property type="match status" value="1"/>
</dbReference>
<dbReference type="Pfam" id="PF13305">
    <property type="entry name" value="TetR_C_33"/>
    <property type="match status" value="1"/>
</dbReference>
<dbReference type="GO" id="GO:0003700">
    <property type="term" value="F:DNA-binding transcription factor activity"/>
    <property type="evidence" value="ECO:0007669"/>
    <property type="project" value="TreeGrafter"/>
</dbReference>
<dbReference type="Gene3D" id="1.10.357.10">
    <property type="entry name" value="Tetracycline Repressor, domain 2"/>
    <property type="match status" value="1"/>
</dbReference>
<evidence type="ECO:0000256" key="1">
    <source>
        <dbReference type="ARBA" id="ARBA00023015"/>
    </source>
</evidence>
<dbReference type="InterPro" id="IPR009057">
    <property type="entry name" value="Homeodomain-like_sf"/>
</dbReference>
<feature type="DNA-binding region" description="H-T-H motif" evidence="4">
    <location>
        <begin position="35"/>
        <end position="54"/>
    </location>
</feature>
<keyword evidence="7" id="KW-1185">Reference proteome</keyword>
<accession>D0L3R7</accession>
<dbReference type="InterPro" id="IPR001647">
    <property type="entry name" value="HTH_TetR"/>
</dbReference>
<dbReference type="eggNOG" id="COG1309">
    <property type="taxonomic scope" value="Bacteria"/>
</dbReference>
<dbReference type="SUPFAM" id="SSF48498">
    <property type="entry name" value="Tetracyclin repressor-like, C-terminal domain"/>
    <property type="match status" value="1"/>
</dbReference>
<sequence length="206" mass="21487">MGSVARPKVHTDDLRDRLLDEAIAIVAERGIGALSVRDVAHAAGTSTTAVYSLFGNKEGLSRAVQVRAFESFTEVETAISTSPDAAADLGSLGTAYIGWALANPRLYELMFGDALTGIEPTPESLDAAARAIAPLRDGVARAIETGAFRQADVGTVAASLWAQVHGMAQLLLSGHYPADADPIAAGEAIIEGWRRGILPPDVEPLG</sequence>
<dbReference type="InterPro" id="IPR036271">
    <property type="entry name" value="Tet_transcr_reg_TetR-rel_C_sf"/>
</dbReference>
<dbReference type="PRINTS" id="PR00455">
    <property type="entry name" value="HTHTETR"/>
</dbReference>
<dbReference type="InterPro" id="IPR050109">
    <property type="entry name" value="HTH-type_TetR-like_transc_reg"/>
</dbReference>
<dbReference type="AlphaFoldDB" id="D0L3R7"/>
<dbReference type="Pfam" id="PF00440">
    <property type="entry name" value="TetR_N"/>
    <property type="match status" value="1"/>
</dbReference>
<evidence type="ECO:0000313" key="7">
    <source>
        <dbReference type="Proteomes" id="UP000001219"/>
    </source>
</evidence>
<name>D0L3R7_GORB4</name>
<gene>
    <name evidence="6" type="ordered locus">Gbro_3894</name>
</gene>
<proteinExistence type="predicted"/>
<evidence type="ECO:0000313" key="6">
    <source>
        <dbReference type="EMBL" id="ACY23070.1"/>
    </source>
</evidence>
<dbReference type="PANTHER" id="PTHR30055">
    <property type="entry name" value="HTH-TYPE TRANSCRIPTIONAL REGULATOR RUTR"/>
    <property type="match status" value="1"/>
</dbReference>
<evidence type="ECO:0000256" key="3">
    <source>
        <dbReference type="ARBA" id="ARBA00023163"/>
    </source>
</evidence>
<keyword evidence="2 4" id="KW-0238">DNA-binding</keyword>
<dbReference type="PANTHER" id="PTHR30055:SF220">
    <property type="entry name" value="TETR-FAMILY REGULATORY PROTEIN"/>
    <property type="match status" value="1"/>
</dbReference>
<dbReference type="STRING" id="526226.Gbro_3894"/>